<evidence type="ECO:0000313" key="3">
    <source>
        <dbReference type="EMBL" id="EFL34375.1"/>
    </source>
</evidence>
<dbReference type="RefSeq" id="WP_003992468.1">
    <property type="nucleotide sequence ID" value="NZ_GG657757.1"/>
</dbReference>
<dbReference type="STRING" id="591159.SSQG_04893"/>
<proteinExistence type="predicted"/>
<keyword evidence="4" id="KW-1185">Reference proteome</keyword>
<accession>D9X9Z5</accession>
<feature type="transmembrane region" description="Helical" evidence="2">
    <location>
        <begin position="69"/>
        <end position="92"/>
    </location>
</feature>
<dbReference type="Proteomes" id="UP000004184">
    <property type="component" value="Unassembled WGS sequence"/>
</dbReference>
<feature type="compositionally biased region" description="Low complexity" evidence="1">
    <location>
        <begin position="9"/>
        <end position="42"/>
    </location>
</feature>
<evidence type="ECO:0000256" key="1">
    <source>
        <dbReference type="SAM" id="MobiDB-lite"/>
    </source>
</evidence>
<evidence type="ECO:0000313" key="4">
    <source>
        <dbReference type="Proteomes" id="UP000004184"/>
    </source>
</evidence>
<organism evidence="3 4">
    <name type="scientific">Streptomyces viridochromogenes (strain DSM 40736 / JCM 4977 / BCRC 1201 / Tue 494)</name>
    <dbReference type="NCBI Taxonomy" id="591159"/>
    <lineage>
        <taxon>Bacteria</taxon>
        <taxon>Bacillati</taxon>
        <taxon>Actinomycetota</taxon>
        <taxon>Actinomycetes</taxon>
        <taxon>Kitasatosporales</taxon>
        <taxon>Streptomycetaceae</taxon>
        <taxon>Streptomyces</taxon>
    </lineage>
</organism>
<keyword evidence="2" id="KW-1133">Transmembrane helix</keyword>
<keyword evidence="2" id="KW-0472">Membrane</keyword>
<dbReference type="AlphaFoldDB" id="D9X9Z5"/>
<dbReference type="eggNOG" id="COG1716">
    <property type="taxonomic scope" value="Bacteria"/>
</dbReference>
<keyword evidence="2" id="KW-0812">Transmembrane</keyword>
<dbReference type="EMBL" id="GG657757">
    <property type="protein sequence ID" value="EFL34375.1"/>
    <property type="molecule type" value="Genomic_DNA"/>
</dbReference>
<feature type="transmembrane region" description="Helical" evidence="2">
    <location>
        <begin position="118"/>
        <end position="136"/>
    </location>
</feature>
<dbReference type="OrthoDB" id="4277223at2"/>
<reference evidence="4" key="1">
    <citation type="submission" date="2009-02" db="EMBL/GenBank/DDBJ databases">
        <title>Annotation of Streptomyces viridochromogenes strain DSM 40736.</title>
        <authorList>
            <consortium name="The Broad Institute Genome Sequencing Platform"/>
            <consortium name="Broad Institute Microbial Sequencing Center"/>
            <person name="Fischbach M."/>
            <person name="Godfrey P."/>
            <person name="Ward D."/>
            <person name="Young S."/>
            <person name="Zeng Q."/>
            <person name="Koehrsen M."/>
            <person name="Alvarado L."/>
            <person name="Berlin A.M."/>
            <person name="Bochicchio J."/>
            <person name="Borenstein D."/>
            <person name="Chapman S.B."/>
            <person name="Chen Z."/>
            <person name="Engels R."/>
            <person name="Freedman E."/>
            <person name="Gellesch M."/>
            <person name="Goldberg J."/>
            <person name="Griggs A."/>
            <person name="Gujja S."/>
            <person name="Heilman E.R."/>
            <person name="Heiman D.I."/>
            <person name="Hepburn T.A."/>
            <person name="Howarth C."/>
            <person name="Jen D."/>
            <person name="Larson L."/>
            <person name="Lewis B."/>
            <person name="Mehta T."/>
            <person name="Park D."/>
            <person name="Pearson M."/>
            <person name="Richards J."/>
            <person name="Roberts A."/>
            <person name="Saif S."/>
            <person name="Shea T.D."/>
            <person name="Shenoy N."/>
            <person name="Sisk P."/>
            <person name="Stolte C."/>
            <person name="Sykes S.N."/>
            <person name="Thomson T."/>
            <person name="Walk T."/>
            <person name="White J."/>
            <person name="Yandava C."/>
            <person name="Straight P."/>
            <person name="Clardy J."/>
            <person name="Hung D."/>
            <person name="Kolter R."/>
            <person name="Mekalanos J."/>
            <person name="Walker S."/>
            <person name="Walsh C.T."/>
            <person name="Wieland-Brown L.C."/>
            <person name="Haas B."/>
            <person name="Nusbaum C."/>
            <person name="Birren B."/>
        </authorList>
    </citation>
    <scope>NUCLEOTIDE SEQUENCE [LARGE SCALE GENOMIC DNA]</scope>
    <source>
        <strain evidence="4">DSM 40736 / JCM 4977 / BCRC 1201 / Tue 494</strain>
    </source>
</reference>
<dbReference type="HOGENOM" id="CLU_108944_0_0_11"/>
<gene>
    <name evidence="3" type="ORF">SSQG_04893</name>
</gene>
<evidence type="ECO:0000256" key="2">
    <source>
        <dbReference type="SAM" id="Phobius"/>
    </source>
</evidence>
<feature type="transmembrane region" description="Helical" evidence="2">
    <location>
        <begin position="148"/>
        <end position="167"/>
    </location>
</feature>
<feature type="region of interest" description="Disordered" evidence="1">
    <location>
        <begin position="1"/>
        <end position="43"/>
    </location>
</feature>
<name>D9X9Z5_STRVT</name>
<protein>
    <submittedName>
        <fullName evidence="3">Predicted protein</fullName>
    </submittedName>
</protein>
<sequence>MSYGDPNNPYGAPQGQQPPQQQQQPGYGYPQQQGQAPGYGYPQAPPVSPYGAGPAAPTTMPGSVGAARVMMWVIVGLQVIGVVLFAFAAVALNAAKDDESLQDNTAFQDLVGQSTGVLWGYVVFGVAWLVFAAVLATKFKSGGNGARVTILVFAIITAVLGLYPFVIVGLVHTILAILVAVFVGNANGKAWFNRPKY</sequence>